<gene>
    <name evidence="2" type="ORF">CP970_30345</name>
</gene>
<dbReference type="PROSITE" id="PS50943">
    <property type="entry name" value="HTH_CROC1"/>
    <property type="match status" value="1"/>
</dbReference>
<dbReference type="InterPro" id="IPR010982">
    <property type="entry name" value="Lambda_DNA-bd_dom_sf"/>
</dbReference>
<dbReference type="InterPro" id="IPR011990">
    <property type="entry name" value="TPR-like_helical_dom_sf"/>
</dbReference>
<keyword evidence="3" id="KW-1185">Reference proteome</keyword>
<evidence type="ECO:0000313" key="2">
    <source>
        <dbReference type="EMBL" id="QEU94620.1"/>
    </source>
</evidence>
<dbReference type="InterPro" id="IPR001387">
    <property type="entry name" value="Cro/C1-type_HTH"/>
</dbReference>
<accession>A0A5J6GFB9</accession>
<dbReference type="CDD" id="cd00093">
    <property type="entry name" value="HTH_XRE"/>
    <property type="match status" value="1"/>
</dbReference>
<dbReference type="KEGG" id="ska:CP970_30345"/>
<reference evidence="2 3" key="1">
    <citation type="submission" date="2017-09" db="EMBL/GenBank/DDBJ databases">
        <authorList>
            <person name="Lee N."/>
            <person name="Cho B.-K."/>
        </authorList>
    </citation>
    <scope>NUCLEOTIDE SEQUENCE [LARGE SCALE GENOMIC DNA]</scope>
    <source>
        <strain evidence="2 3">ATCC 12853</strain>
    </source>
</reference>
<dbReference type="AlphaFoldDB" id="A0A5J6GFB9"/>
<evidence type="ECO:0000313" key="3">
    <source>
        <dbReference type="Proteomes" id="UP000325529"/>
    </source>
</evidence>
<feature type="domain" description="HTH cro/C1-type" evidence="1">
    <location>
        <begin position="13"/>
        <end position="67"/>
    </location>
</feature>
<dbReference type="GO" id="GO:0003677">
    <property type="term" value="F:DNA binding"/>
    <property type="evidence" value="ECO:0007669"/>
    <property type="project" value="InterPro"/>
</dbReference>
<organism evidence="2 3">
    <name type="scientific">Streptomyces kanamyceticus</name>
    <dbReference type="NCBI Taxonomy" id="1967"/>
    <lineage>
        <taxon>Bacteria</taxon>
        <taxon>Bacillati</taxon>
        <taxon>Actinomycetota</taxon>
        <taxon>Actinomycetes</taxon>
        <taxon>Kitasatosporales</taxon>
        <taxon>Streptomycetaceae</taxon>
        <taxon>Streptomyces</taxon>
    </lineage>
</organism>
<dbReference type="SMART" id="SM00530">
    <property type="entry name" value="HTH_XRE"/>
    <property type="match status" value="1"/>
</dbReference>
<protein>
    <submittedName>
        <fullName evidence="2">XRE family transcriptional regulator</fullName>
    </submittedName>
</protein>
<dbReference type="Pfam" id="PF01381">
    <property type="entry name" value="HTH_3"/>
    <property type="match status" value="1"/>
</dbReference>
<dbReference type="Gene3D" id="1.10.260.40">
    <property type="entry name" value="lambda repressor-like DNA-binding domains"/>
    <property type="match status" value="1"/>
</dbReference>
<dbReference type="SUPFAM" id="SSF48452">
    <property type="entry name" value="TPR-like"/>
    <property type="match status" value="1"/>
</dbReference>
<evidence type="ECO:0000259" key="1">
    <source>
        <dbReference type="PROSITE" id="PS50943"/>
    </source>
</evidence>
<dbReference type="RefSeq" id="WP_150494182.1">
    <property type="nucleotide sequence ID" value="NZ_CP023699.1"/>
</dbReference>
<dbReference type="EMBL" id="CP023699">
    <property type="protein sequence ID" value="QEU94620.1"/>
    <property type="molecule type" value="Genomic_DNA"/>
</dbReference>
<proteinExistence type="predicted"/>
<sequence length="391" mass="41901">MPAVEDPGLGKRIAATRRARNKRQADLARDAYLSLGMIRAIEQGKRYPGDTALESIAAALGVDPTRLLAGFTGTETCVHTALPLVSAALAAYDVPLSAPRRGLDELHAAVSDAVNWRLAAQYGRIAQNAAALLDDALALFHASTDKREAARLLVATARSVDAVAYKYGAHDLSARLIDLMRWAVPHAEDRLVSNSVAYVRTEVFFTARAHAAGTRALEAAIDAAPAVSDESTAASRGALHMRAAVIAGRDGDAGAAETHLAEARRLSASTRETAYLGTAFGPASVKIHELSVAVSLGQGYVDRAFAVAREWAPPGDLPAERRSGFWIELARAQVWGGRMEDAFESLKVARSIAPQHTREHPWARETTSTLVRLRRADEESLHHFAGWLGAV</sequence>
<dbReference type="Proteomes" id="UP000325529">
    <property type="component" value="Chromosome"/>
</dbReference>
<name>A0A5J6GFB9_STRKN</name>
<dbReference type="SUPFAM" id="SSF47413">
    <property type="entry name" value="lambda repressor-like DNA-binding domains"/>
    <property type="match status" value="1"/>
</dbReference>